<organism evidence="1">
    <name type="scientific">Vibrio alginolyticus</name>
    <dbReference type="NCBI Taxonomy" id="663"/>
    <lineage>
        <taxon>Bacteria</taxon>
        <taxon>Pseudomonadati</taxon>
        <taxon>Pseudomonadota</taxon>
        <taxon>Gammaproteobacteria</taxon>
        <taxon>Vibrionales</taxon>
        <taxon>Vibrionaceae</taxon>
        <taxon>Vibrio</taxon>
    </lineage>
</organism>
<gene>
    <name evidence="1" type="ORF">K05K4_50010</name>
</gene>
<sequence length="209" mass="24002">MTINQQLDPSITYSLFDANGEHCDLITPDLLDELGLPHSISDNQFQALTERERRLLCSGSGVRLFDGTWMRYLRLVLKDSKRFINLSDDDHDFQGHRQDELRQNLDKAEKSFSQMALAFGVDLNKDVYSNEERGSINQYWLDLYVPIERFEKLNTTEQMLSFFNQCDFSSPESIDIAIDAAIKEKPEDPGCRKCSAVRSEWCTCGVVLS</sequence>
<name>A0A1W6TLF2_VIBAL</name>
<keyword evidence="1" id="KW-0614">Plasmid</keyword>
<proteinExistence type="predicted"/>
<dbReference type="EMBL" id="CP017904">
    <property type="protein sequence ID" value="ARP21710.1"/>
    <property type="molecule type" value="Genomic_DNA"/>
</dbReference>
<geneLocation type="plasmid" evidence="1">
    <name>pL289</name>
</geneLocation>
<evidence type="ECO:0000313" key="1">
    <source>
        <dbReference type="EMBL" id="ARP21710.1"/>
    </source>
</evidence>
<protein>
    <submittedName>
        <fullName evidence="1">Uncharacterized protein</fullName>
    </submittedName>
</protein>
<dbReference type="AlphaFoldDB" id="A0A1W6TLF2"/>
<dbReference type="RefSeq" id="WP_025767395.1">
    <property type="nucleotide sequence ID" value="NZ_CP017893.1"/>
</dbReference>
<accession>A0A1W6TLF2</accession>
<reference evidence="1" key="1">
    <citation type="submission" date="2016-10" db="EMBL/GenBank/DDBJ databases">
        <title>The High Quality Genome of Vibrio alginolyticus K01M1.</title>
        <authorList>
            <person name="Wendling C."/>
            <person name="Chibani C.M."/>
            <person name="Hertel R."/>
            <person name="Sproer C."/>
            <person name="Bunk B."/>
            <person name="Overmann J."/>
            <person name="Roth O."/>
            <person name="Liesegang H."/>
        </authorList>
    </citation>
    <scope>NUCLEOTIDE SEQUENCE</scope>
    <source>
        <strain evidence="1">K05K4</strain>
        <plasmid evidence="1">pL289</plasmid>
    </source>
</reference>